<keyword evidence="4 12" id="KW-0812">Transmembrane</keyword>
<dbReference type="PROSITE" id="PS50259">
    <property type="entry name" value="G_PROTEIN_RECEP_F3_4"/>
    <property type="match status" value="1"/>
</dbReference>
<evidence type="ECO:0000313" key="14">
    <source>
        <dbReference type="Proteomes" id="UP001190640"/>
    </source>
</evidence>
<comment type="subcellular location">
    <subcellularLocation>
        <location evidence="1">Cell membrane</location>
        <topology evidence="1">Multi-pass membrane protein</topology>
    </subcellularLocation>
</comment>
<feature type="transmembrane region" description="Helical" evidence="12">
    <location>
        <begin position="472"/>
        <end position="490"/>
    </location>
</feature>
<dbReference type="InterPro" id="IPR028082">
    <property type="entry name" value="Peripla_BP_I"/>
</dbReference>
<evidence type="ECO:0000256" key="1">
    <source>
        <dbReference type="ARBA" id="ARBA00004651"/>
    </source>
</evidence>
<dbReference type="Gene3D" id="3.40.50.2300">
    <property type="match status" value="2"/>
</dbReference>
<dbReference type="GO" id="GO:0004930">
    <property type="term" value="F:G protein-coupled receptor activity"/>
    <property type="evidence" value="ECO:0007669"/>
    <property type="project" value="UniProtKB-KW"/>
</dbReference>
<dbReference type="RefSeq" id="XP_054850036.1">
    <property type="nucleotide sequence ID" value="XM_054994061.1"/>
</dbReference>
<dbReference type="InterPro" id="IPR011500">
    <property type="entry name" value="GPCR_3_9-Cys_dom"/>
</dbReference>
<dbReference type="PANTHER" id="PTHR24061:SF599">
    <property type="entry name" value="G-PROTEIN COUPLED RECEPTORS FAMILY 3 PROFILE DOMAIN-CONTAINING PROTEIN"/>
    <property type="match status" value="1"/>
</dbReference>
<sequence length="697" mass="79423">MTDKTQVRSFYKMVPNESLQYKGIFQLLLYFKWTWIAFVADDHEHGERLIQVMLSVFFQNGICLEFIETYPNIGFDDSIMDTHNWLQGIYDMITKSTANAIVFYGDADSMINFRILLYLPEVEDMKRQLKGKVWILSAQMEFSSLVYQRSWDIEVIYGALAFAVHSSELLEFQHFLRSRNPSSLKGDGFIRDFWEQAFNCVFLNSVLDNSDMNVCTGEERLEDLPGTVFEMSMTGNSYNIYNAVYAVAHALHGMFSSKSKNRSMFKGERRKQQNRQPWQLYNFLRSVSFNNSAGDKVSFDQNGELIVGFDVINWVTFPNQSFARVKVGQLESQAPLDPAITVNEDAIVWHKWFNQVQPLSVCNDNCHPGYHKKIKEGEPFCCYDCIPCPKGKISDQKDTSDCFRCPDDRYPNKDQNVCIIKEISFLSYEEPLGIVLSLVALSFSFITAMVLGTFTKHHNTPLVKANNRSLTYILLLSLLLCFLSALLFIGHPEKNICLLRQIAFGIIFSVAISSVLAKTIIVALAFMTTKPGSRIKKWVGKRLANLIVFTCSLIQGGICTIWLAAFPPFPDIDMHSVTAEIVLECNEGSTVMFYCVLGYMGFLAIISLTVAFHARKLPDSFNEAKFITFSMLVFCSVWLSFIPTYLSTKGKYMVAVEIFSILASSAGLLSCIFSPKCYIILLRPELNNKEQLIWRNH</sequence>
<dbReference type="InterPro" id="IPR001828">
    <property type="entry name" value="ANF_lig-bd_rcpt"/>
</dbReference>
<dbReference type="AlphaFoldDB" id="A0AA97LCM9"/>
<accession>A0AA97LCM9</accession>
<keyword evidence="6 12" id="KW-1133">Transmembrane helix</keyword>
<evidence type="ECO:0000256" key="2">
    <source>
        <dbReference type="ARBA" id="ARBA00007242"/>
    </source>
</evidence>
<keyword evidence="9" id="KW-0675">Receptor</keyword>
<evidence type="ECO:0000259" key="13">
    <source>
        <dbReference type="PROSITE" id="PS50259"/>
    </source>
</evidence>
<keyword evidence="7" id="KW-0297">G-protein coupled receptor</keyword>
<feature type="transmembrane region" description="Helical" evidence="12">
    <location>
        <begin position="626"/>
        <end position="646"/>
    </location>
</feature>
<keyword evidence="11" id="KW-0807">Transducer</keyword>
<evidence type="ECO:0000256" key="9">
    <source>
        <dbReference type="ARBA" id="ARBA00023170"/>
    </source>
</evidence>
<dbReference type="GeneID" id="129339481"/>
<evidence type="ECO:0000256" key="4">
    <source>
        <dbReference type="ARBA" id="ARBA00022692"/>
    </source>
</evidence>
<dbReference type="InterPro" id="IPR000337">
    <property type="entry name" value="GPCR_3"/>
</dbReference>
<proteinExistence type="inferred from homology"/>
<dbReference type="InterPro" id="IPR017978">
    <property type="entry name" value="GPCR_3_C"/>
</dbReference>
<organism evidence="14 15">
    <name type="scientific">Eublepharis macularius</name>
    <name type="common">Leopard gecko</name>
    <name type="synonym">Cyrtodactylus macularius</name>
    <dbReference type="NCBI Taxonomy" id="481883"/>
    <lineage>
        <taxon>Eukaryota</taxon>
        <taxon>Metazoa</taxon>
        <taxon>Chordata</taxon>
        <taxon>Craniata</taxon>
        <taxon>Vertebrata</taxon>
        <taxon>Euteleostomi</taxon>
        <taxon>Lepidosauria</taxon>
        <taxon>Squamata</taxon>
        <taxon>Bifurcata</taxon>
        <taxon>Gekkota</taxon>
        <taxon>Eublepharidae</taxon>
        <taxon>Eublepharinae</taxon>
        <taxon>Eublepharis</taxon>
    </lineage>
</organism>
<dbReference type="KEGG" id="emc:129339481"/>
<feature type="transmembrane region" description="Helical" evidence="12">
    <location>
        <begin position="591"/>
        <end position="614"/>
    </location>
</feature>
<evidence type="ECO:0000256" key="5">
    <source>
        <dbReference type="ARBA" id="ARBA00022729"/>
    </source>
</evidence>
<reference evidence="15" key="1">
    <citation type="submission" date="2025-08" db="UniProtKB">
        <authorList>
            <consortium name="RefSeq"/>
        </authorList>
    </citation>
    <scope>IDENTIFICATION</scope>
    <source>
        <tissue evidence="15">Blood</tissue>
    </source>
</reference>
<keyword evidence="8 12" id="KW-0472">Membrane</keyword>
<feature type="transmembrane region" description="Helical" evidence="12">
    <location>
        <begin position="502"/>
        <end position="526"/>
    </location>
</feature>
<keyword evidence="3" id="KW-1003">Cell membrane</keyword>
<dbReference type="Pfam" id="PF00003">
    <property type="entry name" value="7tm_3"/>
    <property type="match status" value="1"/>
</dbReference>
<dbReference type="PROSITE" id="PS00981">
    <property type="entry name" value="G_PROTEIN_RECEP_F3_3"/>
    <property type="match status" value="1"/>
</dbReference>
<dbReference type="InterPro" id="IPR017979">
    <property type="entry name" value="GPCR_3_CS"/>
</dbReference>
<gene>
    <name evidence="15" type="primary">LOC129339481</name>
</gene>
<evidence type="ECO:0000256" key="12">
    <source>
        <dbReference type="SAM" id="Phobius"/>
    </source>
</evidence>
<dbReference type="Pfam" id="PF07562">
    <property type="entry name" value="NCD3G"/>
    <property type="match status" value="1"/>
</dbReference>
<feature type="transmembrane region" description="Helical" evidence="12">
    <location>
        <begin position="652"/>
        <end position="673"/>
    </location>
</feature>
<dbReference type="InterPro" id="IPR000068">
    <property type="entry name" value="GPCR_3_Ca_sens_rcpt-rel"/>
</dbReference>
<dbReference type="SUPFAM" id="SSF53822">
    <property type="entry name" value="Periplasmic binding protein-like I"/>
    <property type="match status" value="1"/>
</dbReference>
<evidence type="ECO:0000256" key="7">
    <source>
        <dbReference type="ARBA" id="ARBA00023040"/>
    </source>
</evidence>
<feature type="transmembrane region" description="Helical" evidence="12">
    <location>
        <begin position="546"/>
        <end position="565"/>
    </location>
</feature>
<dbReference type="PANTHER" id="PTHR24061">
    <property type="entry name" value="CALCIUM-SENSING RECEPTOR-RELATED"/>
    <property type="match status" value="1"/>
</dbReference>
<keyword evidence="5" id="KW-0732">Signal</keyword>
<protein>
    <submittedName>
        <fullName evidence="15">Vomeronasal type-2 receptor 26-like</fullName>
    </submittedName>
</protein>
<dbReference type="Pfam" id="PF01094">
    <property type="entry name" value="ANF_receptor"/>
    <property type="match status" value="1"/>
</dbReference>
<evidence type="ECO:0000256" key="3">
    <source>
        <dbReference type="ARBA" id="ARBA00022475"/>
    </source>
</evidence>
<feature type="domain" description="G-protein coupled receptors family 3 profile" evidence="13">
    <location>
        <begin position="432"/>
        <end position="691"/>
    </location>
</feature>
<evidence type="ECO:0000256" key="6">
    <source>
        <dbReference type="ARBA" id="ARBA00022989"/>
    </source>
</evidence>
<dbReference type="CDD" id="cd15283">
    <property type="entry name" value="7tmC_V2R_pheromone"/>
    <property type="match status" value="1"/>
</dbReference>
<dbReference type="GO" id="GO:0005886">
    <property type="term" value="C:plasma membrane"/>
    <property type="evidence" value="ECO:0007669"/>
    <property type="project" value="UniProtKB-SubCell"/>
</dbReference>
<dbReference type="PRINTS" id="PR01535">
    <property type="entry name" value="VOMERONASL2R"/>
</dbReference>
<dbReference type="PRINTS" id="PR00248">
    <property type="entry name" value="GPCRMGR"/>
</dbReference>
<feature type="transmembrane region" description="Helical" evidence="12">
    <location>
        <begin position="432"/>
        <end position="451"/>
    </location>
</feature>
<dbReference type="FunFam" id="2.10.50.30:FF:000002">
    <property type="entry name" value="Vomeronasal 2 receptor, h1"/>
    <property type="match status" value="1"/>
</dbReference>
<evidence type="ECO:0000256" key="10">
    <source>
        <dbReference type="ARBA" id="ARBA00023180"/>
    </source>
</evidence>
<evidence type="ECO:0000256" key="8">
    <source>
        <dbReference type="ARBA" id="ARBA00023136"/>
    </source>
</evidence>
<dbReference type="InterPro" id="IPR004073">
    <property type="entry name" value="GPCR_3_vmron_rcpt_2"/>
</dbReference>
<evidence type="ECO:0000313" key="15">
    <source>
        <dbReference type="RefSeq" id="XP_054850036.1"/>
    </source>
</evidence>
<comment type="similarity">
    <text evidence="2">Belongs to the G-protein coupled receptor 3 family.</text>
</comment>
<dbReference type="FunFam" id="3.40.50.2300:FF:000024">
    <property type="entry name" value="Vomeronasal 2, receptor 73"/>
    <property type="match status" value="1"/>
</dbReference>
<name>A0AA97LCM9_EUBMA</name>
<keyword evidence="10" id="KW-0325">Glycoprotein</keyword>
<dbReference type="InterPro" id="IPR038550">
    <property type="entry name" value="GPCR_3_9-Cys_sf"/>
</dbReference>
<keyword evidence="14" id="KW-1185">Reference proteome</keyword>
<dbReference type="Gene3D" id="2.10.50.30">
    <property type="entry name" value="GPCR, family 3, nine cysteines domain"/>
    <property type="match status" value="1"/>
</dbReference>
<dbReference type="Proteomes" id="UP001190640">
    <property type="component" value="Chromosome 12"/>
</dbReference>
<evidence type="ECO:0000256" key="11">
    <source>
        <dbReference type="ARBA" id="ARBA00023224"/>
    </source>
</evidence>